<dbReference type="Proteomes" id="UP000053091">
    <property type="component" value="Unassembled WGS sequence"/>
</dbReference>
<evidence type="ECO:0000313" key="2">
    <source>
        <dbReference type="EMBL" id="GAP42041.1"/>
    </source>
</evidence>
<evidence type="ECO:0000259" key="1">
    <source>
        <dbReference type="Pfam" id="PF18962"/>
    </source>
</evidence>
<dbReference type="PANTHER" id="PTHR42754">
    <property type="entry name" value="ENDOGLUCANASE"/>
    <property type="match status" value="1"/>
</dbReference>
<protein>
    <submittedName>
        <fullName evidence="2">Protein containing Por secretion system C-terminal sorting domain</fullName>
    </submittedName>
</protein>
<sequence length="523" mass="56806">MLAIPNLKRILLAWYVISLPVIASGQAVQWSFNYGGSNTDYLTRVVKGREGGFLAAGHTFSSDTDIPFNTGLSDAWMISTDDEGNKDYVAVLGGSSDELVKDLIQREDSVYLVLINSNSSDGDFPVNNGSFDVWVKCMTSGGVSIEGFHFGGSSNDEAFRIVPTHDNGYLIVGRTGSFDGTFSNSISMGGDDAFCIRLDAQFQVIWARKYGSEDNDGFVHAVVLPDSNLMFYGSKHIGITDKLWLMKTNPEGEVIDEECPSHLTGTYPVCMLYHADSYYLARNTDNTINNTPGQHADIIVFDEFVGDTLEQRMGITMGGITGSDIIADMKIYNDEYLLCLIVSNSNSGMFPANHGGYDIYTLLMTSGFVNWGEILSTWPLGGSDNEGWALKSASLCVDEDMAVIASNSYSSDWDLPAHYGQGDGWMLRTNPLLGVGLKGSCFPDARPAMVVSPNPAEDEILVSGIPDEAAFITITDLAGRQVSRTVVDGSSVNIPLSGLPSGMYLVRAEAKDRVLPPVKFVRR</sequence>
<proteinExistence type="predicted"/>
<organism evidence="2">
    <name type="scientific">Lentimicrobium saccharophilum</name>
    <dbReference type="NCBI Taxonomy" id="1678841"/>
    <lineage>
        <taxon>Bacteria</taxon>
        <taxon>Pseudomonadati</taxon>
        <taxon>Bacteroidota</taxon>
        <taxon>Bacteroidia</taxon>
        <taxon>Bacteroidales</taxon>
        <taxon>Lentimicrobiaceae</taxon>
        <taxon>Lentimicrobium</taxon>
    </lineage>
</organism>
<dbReference type="Pfam" id="PF18962">
    <property type="entry name" value="Por_Secre_tail"/>
    <property type="match status" value="1"/>
</dbReference>
<accession>A0A0S7BZ82</accession>
<dbReference type="STRING" id="1678841.TBC1_11169"/>
<dbReference type="PANTHER" id="PTHR42754:SF1">
    <property type="entry name" value="LIPOPROTEIN"/>
    <property type="match status" value="1"/>
</dbReference>
<dbReference type="AlphaFoldDB" id="A0A0S7BZ82"/>
<dbReference type="NCBIfam" id="TIGR04183">
    <property type="entry name" value="Por_Secre_tail"/>
    <property type="match status" value="1"/>
</dbReference>
<gene>
    <name evidence="2" type="ORF">TBC1_11169</name>
</gene>
<evidence type="ECO:0000313" key="3">
    <source>
        <dbReference type="Proteomes" id="UP000053091"/>
    </source>
</evidence>
<dbReference type="RefSeq" id="WP_062037129.1">
    <property type="nucleotide sequence ID" value="NZ_DF968182.1"/>
</dbReference>
<feature type="domain" description="Secretion system C-terminal sorting" evidence="1">
    <location>
        <begin position="452"/>
        <end position="512"/>
    </location>
</feature>
<reference evidence="2" key="1">
    <citation type="journal article" date="2015" name="Genome Announc.">
        <title>Draft Genome Sequence of Bacteroidales Strain TBC1, a Novel Isolate from a Methanogenic Wastewater Treatment System.</title>
        <authorList>
            <person name="Tourlousse D.M."/>
            <person name="Matsuura N."/>
            <person name="Sun L."/>
            <person name="Toyonaga M."/>
            <person name="Kuroda K."/>
            <person name="Ohashi A."/>
            <person name="Cruz R."/>
            <person name="Yamaguchi T."/>
            <person name="Sekiguchi Y."/>
        </authorList>
    </citation>
    <scope>NUCLEOTIDE SEQUENCE [LARGE SCALE GENOMIC DNA]</scope>
    <source>
        <strain evidence="2">TBC1</strain>
    </source>
</reference>
<keyword evidence="3" id="KW-1185">Reference proteome</keyword>
<dbReference type="OrthoDB" id="1489355at2"/>
<name>A0A0S7BZ82_9BACT</name>
<dbReference type="InterPro" id="IPR026444">
    <property type="entry name" value="Secre_tail"/>
</dbReference>
<dbReference type="EMBL" id="DF968182">
    <property type="protein sequence ID" value="GAP42041.1"/>
    <property type="molecule type" value="Genomic_DNA"/>
</dbReference>